<evidence type="ECO:0000313" key="2">
    <source>
        <dbReference type="EMBL" id="TNN77632.1"/>
    </source>
</evidence>
<name>A0A4Z2IK35_9TELE</name>
<protein>
    <submittedName>
        <fullName evidence="2">Uncharacterized protein</fullName>
    </submittedName>
</protein>
<sequence>MEPQNKRREDKEESRGEERRDVLLGQKHFQTPQDDEVGWISNFTLFINGQEQHPPASRETLNRLRSGQVNNIRHDTSSSSSLETPTSCSNWPGCQVLFQDGPLALRGLQLYILLLQHRLKGLSSFGHQDDSRAGSPVTALSVRSYADTRSQQHGAPAWGRSSRHCHPVSGACIQDRKSGRGGIGIALICLAGKCLRCHGPISMWDPGPGDGMDPDRPTDAHSSSRRFIPG</sequence>
<evidence type="ECO:0000313" key="3">
    <source>
        <dbReference type="Proteomes" id="UP000314294"/>
    </source>
</evidence>
<accession>A0A4Z2IK35</accession>
<dbReference type="EMBL" id="SRLO01000081">
    <property type="protein sequence ID" value="TNN77632.1"/>
    <property type="molecule type" value="Genomic_DNA"/>
</dbReference>
<gene>
    <name evidence="2" type="ORF">EYF80_012222</name>
</gene>
<keyword evidence="3" id="KW-1185">Reference proteome</keyword>
<feature type="region of interest" description="Disordered" evidence="1">
    <location>
        <begin position="206"/>
        <end position="230"/>
    </location>
</feature>
<organism evidence="2 3">
    <name type="scientific">Liparis tanakae</name>
    <name type="common">Tanaka's snailfish</name>
    <dbReference type="NCBI Taxonomy" id="230148"/>
    <lineage>
        <taxon>Eukaryota</taxon>
        <taxon>Metazoa</taxon>
        <taxon>Chordata</taxon>
        <taxon>Craniata</taxon>
        <taxon>Vertebrata</taxon>
        <taxon>Euteleostomi</taxon>
        <taxon>Actinopterygii</taxon>
        <taxon>Neopterygii</taxon>
        <taxon>Teleostei</taxon>
        <taxon>Neoteleostei</taxon>
        <taxon>Acanthomorphata</taxon>
        <taxon>Eupercaria</taxon>
        <taxon>Perciformes</taxon>
        <taxon>Cottioidei</taxon>
        <taxon>Cottales</taxon>
        <taxon>Liparidae</taxon>
        <taxon>Liparis</taxon>
    </lineage>
</organism>
<reference evidence="2 3" key="1">
    <citation type="submission" date="2019-03" db="EMBL/GenBank/DDBJ databases">
        <title>First draft genome of Liparis tanakae, snailfish: a comprehensive survey of snailfish specific genes.</title>
        <authorList>
            <person name="Kim W."/>
            <person name="Song I."/>
            <person name="Jeong J.-H."/>
            <person name="Kim D."/>
            <person name="Kim S."/>
            <person name="Ryu S."/>
            <person name="Song J.Y."/>
            <person name="Lee S.K."/>
        </authorList>
    </citation>
    <scope>NUCLEOTIDE SEQUENCE [LARGE SCALE GENOMIC DNA]</scope>
    <source>
        <tissue evidence="2">Muscle</tissue>
    </source>
</reference>
<evidence type="ECO:0000256" key="1">
    <source>
        <dbReference type="SAM" id="MobiDB-lite"/>
    </source>
</evidence>
<comment type="caution">
    <text evidence="2">The sequence shown here is derived from an EMBL/GenBank/DDBJ whole genome shotgun (WGS) entry which is preliminary data.</text>
</comment>
<dbReference type="AlphaFoldDB" id="A0A4Z2IK35"/>
<dbReference type="Proteomes" id="UP000314294">
    <property type="component" value="Unassembled WGS sequence"/>
</dbReference>
<feature type="region of interest" description="Disordered" evidence="1">
    <location>
        <begin position="1"/>
        <end position="22"/>
    </location>
</feature>
<proteinExistence type="predicted"/>